<protein>
    <recommendedName>
        <fullName evidence="9">Transmembrane protein 14C</fullName>
    </recommendedName>
</protein>
<evidence type="ECO:0008006" key="9">
    <source>
        <dbReference type="Google" id="ProtNLM"/>
    </source>
</evidence>
<organism evidence="7 8">
    <name type="scientific">Kwoniella heveanensis BCC8398</name>
    <dbReference type="NCBI Taxonomy" id="1296120"/>
    <lineage>
        <taxon>Eukaryota</taxon>
        <taxon>Fungi</taxon>
        <taxon>Dikarya</taxon>
        <taxon>Basidiomycota</taxon>
        <taxon>Agaricomycotina</taxon>
        <taxon>Tremellomycetes</taxon>
        <taxon>Tremellales</taxon>
        <taxon>Cryptococcaceae</taxon>
        <taxon>Kwoniella</taxon>
    </lineage>
</organism>
<evidence type="ECO:0000256" key="1">
    <source>
        <dbReference type="ARBA" id="ARBA00004370"/>
    </source>
</evidence>
<gene>
    <name evidence="7" type="ORF">I316_00555</name>
</gene>
<dbReference type="EMBL" id="KV700122">
    <property type="protein sequence ID" value="OCF37434.1"/>
    <property type="molecule type" value="Genomic_DNA"/>
</dbReference>
<dbReference type="STRING" id="1296120.A0A1B9H2D3"/>
<feature type="transmembrane region" description="Helical" evidence="6">
    <location>
        <begin position="62"/>
        <end position="79"/>
    </location>
</feature>
<dbReference type="Gene3D" id="1.10.10.1740">
    <property type="entry name" value="Transmembrane protein 14-like"/>
    <property type="match status" value="1"/>
</dbReference>
<evidence type="ECO:0000313" key="8">
    <source>
        <dbReference type="Proteomes" id="UP000092666"/>
    </source>
</evidence>
<feature type="transmembrane region" description="Helical" evidence="6">
    <location>
        <begin position="33"/>
        <end position="50"/>
    </location>
</feature>
<dbReference type="PANTHER" id="PTHR12668">
    <property type="entry name" value="TRANSMEMBRANE PROTEIN 14, 15"/>
    <property type="match status" value="1"/>
</dbReference>
<comment type="similarity">
    <text evidence="2">Belongs to the TMEM14 family.</text>
</comment>
<reference evidence="7 8" key="1">
    <citation type="submission" date="2013-07" db="EMBL/GenBank/DDBJ databases">
        <title>The Genome Sequence of Cryptococcus heveanensis BCC8398.</title>
        <authorList>
            <consortium name="The Broad Institute Genome Sequencing Platform"/>
            <person name="Cuomo C."/>
            <person name="Litvintseva A."/>
            <person name="Chen Y."/>
            <person name="Heitman J."/>
            <person name="Sun S."/>
            <person name="Springer D."/>
            <person name="Dromer F."/>
            <person name="Young S.K."/>
            <person name="Zeng Q."/>
            <person name="Gargeya S."/>
            <person name="Fitzgerald M."/>
            <person name="Abouelleil A."/>
            <person name="Alvarado L."/>
            <person name="Berlin A.M."/>
            <person name="Chapman S.B."/>
            <person name="Dewar J."/>
            <person name="Goldberg J."/>
            <person name="Griggs A."/>
            <person name="Gujja S."/>
            <person name="Hansen M."/>
            <person name="Howarth C."/>
            <person name="Imamovic A."/>
            <person name="Larimer J."/>
            <person name="McCowan C."/>
            <person name="Murphy C."/>
            <person name="Pearson M."/>
            <person name="Priest M."/>
            <person name="Roberts A."/>
            <person name="Saif S."/>
            <person name="Shea T."/>
            <person name="Sykes S."/>
            <person name="Wortman J."/>
            <person name="Nusbaum C."/>
            <person name="Birren B."/>
        </authorList>
    </citation>
    <scope>NUCLEOTIDE SEQUENCE [LARGE SCALE GENOMIC DNA]</scope>
    <source>
        <strain evidence="7 8">BCC8398</strain>
    </source>
</reference>
<evidence type="ECO:0000256" key="3">
    <source>
        <dbReference type="ARBA" id="ARBA00022692"/>
    </source>
</evidence>
<dbReference type="GO" id="GO:0070453">
    <property type="term" value="P:regulation of heme biosynthetic process"/>
    <property type="evidence" value="ECO:0007669"/>
    <property type="project" value="TreeGrafter"/>
</dbReference>
<accession>A0A1B9H2D3</accession>
<proteinExistence type="inferred from homology"/>
<dbReference type="OrthoDB" id="5620at2759"/>
<keyword evidence="8" id="KW-1185">Reference proteome</keyword>
<evidence type="ECO:0000256" key="6">
    <source>
        <dbReference type="SAM" id="Phobius"/>
    </source>
</evidence>
<evidence type="ECO:0000313" key="7">
    <source>
        <dbReference type="EMBL" id="OCF37434.1"/>
    </source>
</evidence>
<sequence>MAPLGASPDYLGYGYAALLGLGGLMGGIKRGSTISLVAGVGSAVAAGYGANRVSNNPYDINPSLYTASALFVLMLYRFAKTGKVMPAGIVAALSLGMAIRYYSFKL</sequence>
<feature type="transmembrane region" description="Helical" evidence="6">
    <location>
        <begin position="84"/>
        <end position="103"/>
    </location>
</feature>
<reference evidence="8" key="2">
    <citation type="submission" date="2013-12" db="EMBL/GenBank/DDBJ databases">
        <title>Evolution of pathogenesis and genome organization in the Tremellales.</title>
        <authorList>
            <person name="Cuomo C."/>
            <person name="Litvintseva A."/>
            <person name="Heitman J."/>
            <person name="Chen Y."/>
            <person name="Sun S."/>
            <person name="Springer D."/>
            <person name="Dromer F."/>
            <person name="Young S."/>
            <person name="Zeng Q."/>
            <person name="Chapman S."/>
            <person name="Gujja S."/>
            <person name="Saif S."/>
            <person name="Birren B."/>
        </authorList>
    </citation>
    <scope>NUCLEOTIDE SEQUENCE [LARGE SCALE GENOMIC DNA]</scope>
    <source>
        <strain evidence="8">BCC8398</strain>
    </source>
</reference>
<evidence type="ECO:0000256" key="4">
    <source>
        <dbReference type="ARBA" id="ARBA00022989"/>
    </source>
</evidence>
<dbReference type="AlphaFoldDB" id="A0A1B9H2D3"/>
<dbReference type="Pfam" id="PF03647">
    <property type="entry name" value="Tmemb_14"/>
    <property type="match status" value="1"/>
</dbReference>
<dbReference type="GO" id="GO:0031966">
    <property type="term" value="C:mitochondrial membrane"/>
    <property type="evidence" value="ECO:0007669"/>
    <property type="project" value="TreeGrafter"/>
</dbReference>
<keyword evidence="3 6" id="KW-0812">Transmembrane</keyword>
<dbReference type="InterPro" id="IPR044890">
    <property type="entry name" value="TMEM14_sf"/>
</dbReference>
<dbReference type="InterPro" id="IPR005349">
    <property type="entry name" value="TMEM14"/>
</dbReference>
<dbReference type="Proteomes" id="UP000092666">
    <property type="component" value="Unassembled WGS sequence"/>
</dbReference>
<keyword evidence="5 6" id="KW-0472">Membrane</keyword>
<keyword evidence="4 6" id="KW-1133">Transmembrane helix</keyword>
<comment type="subcellular location">
    <subcellularLocation>
        <location evidence="1">Membrane</location>
    </subcellularLocation>
</comment>
<feature type="transmembrane region" description="Helical" evidence="6">
    <location>
        <begin position="12"/>
        <end position="28"/>
    </location>
</feature>
<evidence type="ECO:0000256" key="2">
    <source>
        <dbReference type="ARBA" id="ARBA00007590"/>
    </source>
</evidence>
<name>A0A1B9H2D3_9TREE</name>
<evidence type="ECO:0000256" key="5">
    <source>
        <dbReference type="ARBA" id="ARBA00023136"/>
    </source>
</evidence>
<dbReference type="PANTHER" id="PTHR12668:SF43">
    <property type="entry name" value="TRANSMEMBRANE PROTEIN 14 HOMOLOG"/>
    <property type="match status" value="1"/>
</dbReference>